<comment type="caution">
    <text evidence="6">The sequence shown here is derived from an EMBL/GenBank/DDBJ whole genome shotgun (WGS) entry which is preliminary data.</text>
</comment>
<reference evidence="6 7" key="1">
    <citation type="submission" date="2018-02" db="EMBL/GenBank/DDBJ databases">
        <title>Draft genome sequence of Streptococcus oricebi CCUG 70868T type strain.</title>
        <authorList>
            <person name="Mendez V."/>
            <person name="Salva-Serra F."/>
            <person name="Jaen-Luchoro D."/>
            <person name="Gonzales-Siles L."/>
            <person name="Karlsson R."/>
            <person name="Engstrom-Jakobsson H."/>
            <person name="Busquets A."/>
            <person name="Gomila M."/>
            <person name="Pineiro-Iglesias B."/>
            <person name="Bennasar-Figueras A."/>
            <person name="Seeger M."/>
            <person name="Moore E."/>
        </authorList>
    </citation>
    <scope>NUCLEOTIDE SEQUENCE [LARGE SCALE GENOMIC DNA]</scope>
    <source>
        <strain evidence="6 7">CCUG 70868</strain>
    </source>
</reference>
<dbReference type="SUPFAM" id="SSF53822">
    <property type="entry name" value="Periplasmic binding protein-like I"/>
    <property type="match status" value="1"/>
</dbReference>
<organism evidence="6 7">
    <name type="scientific">Streptococcus oricebi</name>
    <dbReference type="NCBI Taxonomy" id="1547447"/>
    <lineage>
        <taxon>Bacteria</taxon>
        <taxon>Bacillati</taxon>
        <taxon>Bacillota</taxon>
        <taxon>Bacilli</taxon>
        <taxon>Lactobacillales</taxon>
        <taxon>Streptococcaceae</taxon>
        <taxon>Streptococcus</taxon>
    </lineage>
</organism>
<dbReference type="PANTHER" id="PTHR46847">
    <property type="entry name" value="D-ALLOSE-BINDING PERIPLASMIC PROTEIN-RELATED"/>
    <property type="match status" value="1"/>
</dbReference>
<evidence type="ECO:0000256" key="2">
    <source>
        <dbReference type="ARBA" id="ARBA00007639"/>
    </source>
</evidence>
<keyword evidence="3" id="KW-0732">Signal</keyword>
<evidence type="ECO:0000313" key="6">
    <source>
        <dbReference type="EMBL" id="MBP2623589.1"/>
    </source>
</evidence>
<feature type="transmembrane region" description="Helical" evidence="4">
    <location>
        <begin position="20"/>
        <end position="38"/>
    </location>
</feature>
<evidence type="ECO:0000256" key="4">
    <source>
        <dbReference type="SAM" id="Phobius"/>
    </source>
</evidence>
<feature type="domain" description="Periplasmic binding protein" evidence="5">
    <location>
        <begin position="55"/>
        <end position="305"/>
    </location>
</feature>
<dbReference type="CDD" id="cd19971">
    <property type="entry name" value="PBP1_ABC_sugar_binding-like"/>
    <property type="match status" value="1"/>
</dbReference>
<evidence type="ECO:0000256" key="3">
    <source>
        <dbReference type="ARBA" id="ARBA00022729"/>
    </source>
</evidence>
<dbReference type="EMBL" id="PRDG01000003">
    <property type="protein sequence ID" value="MBP2623589.1"/>
    <property type="molecule type" value="Genomic_DNA"/>
</dbReference>
<dbReference type="PANTHER" id="PTHR46847:SF1">
    <property type="entry name" value="D-ALLOSE-BINDING PERIPLASMIC PROTEIN-RELATED"/>
    <property type="match status" value="1"/>
</dbReference>
<dbReference type="Gene3D" id="3.40.50.2300">
    <property type="match status" value="2"/>
</dbReference>
<sequence>MSFSRSKGERFVAFYRRSFYWSVLILVLIGILLIYSRASLLAGNPQQLRVGATYMTMNNDFYKTLNAEIEKSTNQKGGRLYVRDPELDESKQSQQIDYFIRQKVQVIVINPVKSDSPVILKSLRAAKKAGIKIIVVDTQISKDLAVDTTIISDNYQAGVLCAQDMMKQLDSADILLLEHSNTVSAVDRVQGFLDTIKNKPAYRIVSQRETLGQTEVSMPQVKKAIETGTSFNVVMSLNDRAAIGALAAIKNQALAKKIYIYGVDGSPDMKNLLANTLDIQATVAQSPIKMGEKVVEVIDKMSSKKTYQKEYVIPVELINKKNIGRYDLSGWQ</sequence>
<gene>
    <name evidence="6" type="ORF">C4K46_06490</name>
</gene>
<keyword evidence="4" id="KW-1133">Transmembrane helix</keyword>
<accession>A0ABS5B435</accession>
<evidence type="ECO:0000259" key="5">
    <source>
        <dbReference type="Pfam" id="PF13407"/>
    </source>
</evidence>
<evidence type="ECO:0000313" key="7">
    <source>
        <dbReference type="Proteomes" id="UP001519296"/>
    </source>
</evidence>
<keyword evidence="7" id="KW-1185">Reference proteome</keyword>
<proteinExistence type="inferred from homology"/>
<dbReference type="InterPro" id="IPR025997">
    <property type="entry name" value="SBP_2_dom"/>
</dbReference>
<keyword evidence="4" id="KW-0812">Transmembrane</keyword>
<evidence type="ECO:0000256" key="1">
    <source>
        <dbReference type="ARBA" id="ARBA00004196"/>
    </source>
</evidence>
<comment type="subcellular location">
    <subcellularLocation>
        <location evidence="1">Cell envelope</location>
    </subcellularLocation>
</comment>
<comment type="similarity">
    <text evidence="2">Belongs to the bacterial solute-binding protein 2 family.</text>
</comment>
<dbReference type="Proteomes" id="UP001519296">
    <property type="component" value="Unassembled WGS sequence"/>
</dbReference>
<dbReference type="InterPro" id="IPR028082">
    <property type="entry name" value="Peripla_BP_I"/>
</dbReference>
<keyword evidence="4" id="KW-0472">Membrane</keyword>
<protein>
    <submittedName>
        <fullName evidence="6">GntR family transcriptional regulator</fullName>
    </submittedName>
</protein>
<dbReference type="Pfam" id="PF13407">
    <property type="entry name" value="Peripla_BP_4"/>
    <property type="match status" value="1"/>
</dbReference>
<name>A0ABS5B435_9STRE</name>